<reference evidence="7" key="2">
    <citation type="journal article" date="2020" name="Chin J Nat Med">
        <title>Genome-wide identification and analysis of AP2/ERF transcription factors related to camptothecin biosynthesis in Camptotheca acuminata.</title>
        <authorList>
            <person name="Hu Y.T."/>
            <person name="Xu Z.C."/>
            <person name="Tian Y."/>
            <person name="Gao R.R."/>
            <person name="Ji A.J."/>
            <person name="Pu X.D."/>
            <person name="Wang Y."/>
            <person name="Liu X."/>
            <person name="Song J.Y."/>
        </authorList>
    </citation>
    <scope>NUCLEOTIDE SEQUENCE</scope>
    <source>
        <strain evidence="7">Cac196</strain>
    </source>
</reference>
<evidence type="ECO:0000313" key="7">
    <source>
        <dbReference type="EMBL" id="QNI23931.1"/>
    </source>
</evidence>
<dbReference type="SUPFAM" id="SSF54171">
    <property type="entry name" value="DNA-binding domain"/>
    <property type="match status" value="1"/>
</dbReference>
<evidence type="ECO:0000259" key="6">
    <source>
        <dbReference type="PROSITE" id="PS51032"/>
    </source>
</evidence>
<dbReference type="CDD" id="cd00018">
    <property type="entry name" value="AP2"/>
    <property type="match status" value="1"/>
</dbReference>
<name>A0A7G8AUR2_CAMAC</name>
<evidence type="ECO:0000256" key="4">
    <source>
        <dbReference type="ARBA" id="ARBA00023163"/>
    </source>
</evidence>
<dbReference type="GO" id="GO:0003700">
    <property type="term" value="F:DNA-binding transcription factor activity"/>
    <property type="evidence" value="ECO:0007669"/>
    <property type="project" value="InterPro"/>
</dbReference>
<dbReference type="GO" id="GO:0005634">
    <property type="term" value="C:nucleus"/>
    <property type="evidence" value="ECO:0007669"/>
    <property type="project" value="UniProtKB-SubCell"/>
</dbReference>
<evidence type="ECO:0000256" key="5">
    <source>
        <dbReference type="ARBA" id="ARBA00023242"/>
    </source>
</evidence>
<dbReference type="InterPro" id="IPR016177">
    <property type="entry name" value="DNA-bd_dom_sf"/>
</dbReference>
<evidence type="ECO:0000256" key="1">
    <source>
        <dbReference type="ARBA" id="ARBA00004123"/>
    </source>
</evidence>
<sequence>MMNMEDKKTMDMDKGMKSIRKVRVICNDPNATDSETDYDESIDNKNQFVRVKRFVREIIVPRFQYESSADNSSQHCNNGGKFSSKIGENLKVQRSSSIYRGVRKRKWGKYAAEIRDPIKGKRLWLGTYNTAEEAARAYEKKKLEFEKILHSKRDKNLNSSISEALEDTNVLYSHPSPLSVLDISTSIVNGPATAIKEEGNAVKIAEEEQRNSGFLEDFNFQDNFLFGNDLEQQPTLGFLEDPLASPSICQELNLSFEEKSLYNNDLGPFFEGLNHVNMDTTVCELENGEADNLPEFSFELGKDELAWMGEAAANTACP</sequence>
<dbReference type="InterPro" id="IPR036955">
    <property type="entry name" value="AP2/ERF_dom_sf"/>
</dbReference>
<keyword evidence="4" id="KW-0804">Transcription</keyword>
<dbReference type="PRINTS" id="PR00367">
    <property type="entry name" value="ETHRSPELEMNT"/>
</dbReference>
<dbReference type="InterPro" id="IPR001471">
    <property type="entry name" value="AP2/ERF_dom"/>
</dbReference>
<dbReference type="Pfam" id="PF00847">
    <property type="entry name" value="AP2"/>
    <property type="match status" value="1"/>
</dbReference>
<evidence type="ECO:0000256" key="3">
    <source>
        <dbReference type="ARBA" id="ARBA00023125"/>
    </source>
</evidence>
<evidence type="ECO:0000256" key="2">
    <source>
        <dbReference type="ARBA" id="ARBA00023015"/>
    </source>
</evidence>
<reference evidence="7" key="1">
    <citation type="submission" date="2019-12" db="EMBL/GenBank/DDBJ databases">
        <authorList>
            <person name="Hu Y."/>
        </authorList>
    </citation>
    <scope>NUCLEOTIDE SEQUENCE</scope>
    <source>
        <strain evidence="7">Cac196</strain>
    </source>
</reference>
<keyword evidence="2" id="KW-0805">Transcription regulation</keyword>
<feature type="domain" description="AP2/ERF" evidence="6">
    <location>
        <begin position="98"/>
        <end position="160"/>
    </location>
</feature>
<dbReference type="InterPro" id="IPR050913">
    <property type="entry name" value="AP2/ERF_ERF"/>
</dbReference>
<dbReference type="Gene3D" id="3.30.730.10">
    <property type="entry name" value="AP2/ERF domain"/>
    <property type="match status" value="1"/>
</dbReference>
<keyword evidence="3" id="KW-0238">DNA-binding</keyword>
<protein>
    <submittedName>
        <fullName evidence="7">AP2/ERF transcription factor</fullName>
    </submittedName>
</protein>
<dbReference type="EMBL" id="MN863733">
    <property type="protein sequence ID" value="QNI23931.1"/>
    <property type="molecule type" value="mRNA"/>
</dbReference>
<dbReference type="PANTHER" id="PTHR31194">
    <property type="entry name" value="SHN SHINE , DNA BINDING / TRANSCRIPTION FACTOR"/>
    <property type="match status" value="1"/>
</dbReference>
<organism evidence="7">
    <name type="scientific">Camptotheca acuminata</name>
    <name type="common">Happy tree</name>
    <dbReference type="NCBI Taxonomy" id="16922"/>
    <lineage>
        <taxon>Eukaryota</taxon>
        <taxon>Viridiplantae</taxon>
        <taxon>Streptophyta</taxon>
        <taxon>Embryophyta</taxon>
        <taxon>Tracheophyta</taxon>
        <taxon>Spermatophyta</taxon>
        <taxon>Magnoliopsida</taxon>
        <taxon>eudicotyledons</taxon>
        <taxon>Gunneridae</taxon>
        <taxon>Pentapetalae</taxon>
        <taxon>asterids</taxon>
        <taxon>Cornales</taxon>
        <taxon>Nyssaceae</taxon>
        <taxon>Camptotheca</taxon>
    </lineage>
</organism>
<dbReference type="AlphaFoldDB" id="A0A7G8AUR2"/>
<dbReference type="GO" id="GO:0003677">
    <property type="term" value="F:DNA binding"/>
    <property type="evidence" value="ECO:0007669"/>
    <property type="project" value="UniProtKB-KW"/>
</dbReference>
<dbReference type="PANTHER" id="PTHR31194:SF140">
    <property type="entry name" value="ETHYLENE-RESPONSIVE TRANSCRIPTION FACTOR CRF2"/>
    <property type="match status" value="1"/>
</dbReference>
<dbReference type="SMART" id="SM00380">
    <property type="entry name" value="AP2"/>
    <property type="match status" value="1"/>
</dbReference>
<accession>A0A7G8AUR2</accession>
<comment type="subcellular location">
    <subcellularLocation>
        <location evidence="1">Nucleus</location>
    </subcellularLocation>
</comment>
<dbReference type="PROSITE" id="PS51032">
    <property type="entry name" value="AP2_ERF"/>
    <property type="match status" value="1"/>
</dbReference>
<keyword evidence="5" id="KW-0539">Nucleus</keyword>
<proteinExistence type="evidence at transcript level"/>